<dbReference type="GO" id="GO:0016757">
    <property type="term" value="F:glycosyltransferase activity"/>
    <property type="evidence" value="ECO:0007669"/>
    <property type="project" value="UniProtKB-KW"/>
</dbReference>
<feature type="domain" description="Glycosyl transferase family 25" evidence="1">
    <location>
        <begin position="1"/>
        <end position="188"/>
    </location>
</feature>
<dbReference type="Pfam" id="PF01755">
    <property type="entry name" value="Glyco_transf_25"/>
    <property type="match status" value="1"/>
</dbReference>
<reference evidence="2 3" key="1">
    <citation type="journal article" date="2013" name="Genome Announc.">
        <title>Draft Genome Sequence of Holospora undulata Strain HU1, a Micronucleus-Specific Symbiont of the Ciliate Paramecium caudatum.</title>
        <authorList>
            <person name="Dohra H."/>
            <person name="Suzuki H."/>
            <person name="Suzuki T."/>
            <person name="Tanaka K."/>
            <person name="Fujishima M."/>
        </authorList>
    </citation>
    <scope>NUCLEOTIDE SEQUENCE [LARGE SCALE GENOMIC DNA]</scope>
    <source>
        <strain evidence="2 3">HU1</strain>
    </source>
</reference>
<dbReference type="RefSeq" id="WP_006303566.1">
    <property type="nucleotide sequence ID" value="NZ_ARPM03000102.1"/>
</dbReference>
<dbReference type="AlphaFoldDB" id="A0A061JGH6"/>
<keyword evidence="2" id="KW-0328">Glycosyltransferase</keyword>
<dbReference type="CDD" id="cd06532">
    <property type="entry name" value="Glyco_transf_25"/>
    <property type="match status" value="1"/>
</dbReference>
<comment type="caution">
    <text evidence="2">The sequence shown here is derived from an EMBL/GenBank/DDBJ whole genome shotgun (WGS) entry which is preliminary data.</text>
</comment>
<dbReference type="EMBL" id="ARPM03000102">
    <property type="protein sequence ID" value="ETZ05176.1"/>
    <property type="molecule type" value="Genomic_DNA"/>
</dbReference>
<accession>A0A061JGH6</accession>
<keyword evidence="3" id="KW-1185">Reference proteome</keyword>
<organism evidence="2 3">
    <name type="scientific">Holospora undulata HU1</name>
    <dbReference type="NCBI Taxonomy" id="1321371"/>
    <lineage>
        <taxon>Bacteria</taxon>
        <taxon>Pseudomonadati</taxon>
        <taxon>Pseudomonadota</taxon>
        <taxon>Alphaproteobacteria</taxon>
        <taxon>Holosporales</taxon>
        <taxon>Holosporaceae</taxon>
        <taxon>Holospora</taxon>
    </lineage>
</organism>
<evidence type="ECO:0000313" key="2">
    <source>
        <dbReference type="EMBL" id="ETZ05176.1"/>
    </source>
</evidence>
<evidence type="ECO:0000313" key="3">
    <source>
        <dbReference type="Proteomes" id="UP000026922"/>
    </source>
</evidence>
<dbReference type="InterPro" id="IPR002654">
    <property type="entry name" value="Glyco_trans_25"/>
</dbReference>
<dbReference type="Proteomes" id="UP000026922">
    <property type="component" value="Unassembled WGS sequence"/>
</dbReference>
<keyword evidence="2" id="KW-0808">Transferase</keyword>
<protein>
    <submittedName>
        <fullName evidence="2">Procollagen galactosyltransferase 1</fullName>
    </submittedName>
</protein>
<evidence type="ECO:0000259" key="1">
    <source>
        <dbReference type="Pfam" id="PF01755"/>
    </source>
</evidence>
<sequence length="267" mass="31370">MIDTYIINLDRAKERWNKITHRLLKCSDFNIKRVAAIDGKYENFSHIPFDIHQTVRNFGQPLSTGTIGCYLSHVKVWEVFYNSQKDYCLVLEDDVTFDPHLLLNILKELEAIQENDFSTQDRKIEWDLCSLQLNHRGTPLPIKRFKTGHKLCAYLSAVTGAGAYILTKQGARCLLCRAFPLTLPVDHYYTKSHKLNLKFVGIEPRIVQQTSEFSFIEQMGREHLRNLSSWTRALCGFFRVKEEMHQALYNLRWSFPLYRQYFHSQKS</sequence>
<name>A0A061JGH6_9PROT</name>
<gene>
    <name evidence="2" type="ORF">K737_300395</name>
</gene>
<proteinExistence type="predicted"/>